<dbReference type="SMART" id="SM00448">
    <property type="entry name" value="REC"/>
    <property type="match status" value="1"/>
</dbReference>
<dbReference type="Pfam" id="PF00072">
    <property type="entry name" value="Response_reg"/>
    <property type="match status" value="1"/>
</dbReference>
<evidence type="ECO:0000256" key="1">
    <source>
        <dbReference type="ARBA" id="ARBA00022553"/>
    </source>
</evidence>
<dbReference type="GO" id="GO:0000160">
    <property type="term" value="P:phosphorelay signal transduction system"/>
    <property type="evidence" value="ECO:0007669"/>
    <property type="project" value="InterPro"/>
</dbReference>
<dbReference type="AlphaFoldDB" id="A0A7I9YZR4"/>
<dbReference type="InterPro" id="IPR050595">
    <property type="entry name" value="Bact_response_regulator"/>
</dbReference>
<proteinExistence type="predicted"/>
<dbReference type="EMBL" id="BLKZ01000002">
    <property type="protein sequence ID" value="GFG94115.1"/>
    <property type="molecule type" value="Genomic_DNA"/>
</dbReference>
<evidence type="ECO:0000313" key="4">
    <source>
        <dbReference type="EMBL" id="GFG94115.1"/>
    </source>
</evidence>
<dbReference type="PANTHER" id="PTHR44591:SF3">
    <property type="entry name" value="RESPONSE REGULATORY DOMAIN-CONTAINING PROTEIN"/>
    <property type="match status" value="1"/>
</dbReference>
<feature type="modified residue" description="4-aspartylphosphate" evidence="2">
    <location>
        <position position="56"/>
    </location>
</feature>
<evidence type="ECO:0000259" key="3">
    <source>
        <dbReference type="PROSITE" id="PS50110"/>
    </source>
</evidence>
<sequence length="123" mass="13161">MTTALRCLIVDDSPTFRDAARSMLQCAGFDVVGMASSSAEALECFRRLRPDVTLVDVDLGAESGFDLARALHEANSLAPSVILISTHSEQDLQDLIADSPALGFVSKISLSPQAIRALLVRDD</sequence>
<comment type="caution">
    <text evidence="4">The sequence shown here is derived from an EMBL/GenBank/DDBJ whole genome shotgun (WGS) entry which is preliminary data.</text>
</comment>
<dbReference type="SUPFAM" id="SSF52172">
    <property type="entry name" value="CheY-like"/>
    <property type="match status" value="1"/>
</dbReference>
<dbReference type="PROSITE" id="PS50110">
    <property type="entry name" value="RESPONSE_REGULATORY"/>
    <property type="match status" value="1"/>
</dbReference>
<protein>
    <submittedName>
        <fullName evidence="4">Response regulator</fullName>
    </submittedName>
</protein>
<gene>
    <name evidence="4" type="ORF">MBOU_61570</name>
</gene>
<name>A0A7I9YZR4_MYCBU</name>
<feature type="domain" description="Response regulatory" evidence="3">
    <location>
        <begin position="6"/>
        <end position="122"/>
    </location>
</feature>
<dbReference type="InterPro" id="IPR011006">
    <property type="entry name" value="CheY-like_superfamily"/>
</dbReference>
<dbReference type="Proteomes" id="UP000465360">
    <property type="component" value="Unassembled WGS sequence"/>
</dbReference>
<dbReference type="InterPro" id="IPR058245">
    <property type="entry name" value="NreC/VraR/RcsB-like_REC"/>
</dbReference>
<accession>A0A7I9YZR4</accession>
<dbReference type="Gene3D" id="3.40.50.2300">
    <property type="match status" value="1"/>
</dbReference>
<dbReference type="CDD" id="cd17535">
    <property type="entry name" value="REC_NarL-like"/>
    <property type="match status" value="1"/>
</dbReference>
<keyword evidence="5" id="KW-1185">Reference proteome</keyword>
<keyword evidence="1 2" id="KW-0597">Phosphoprotein</keyword>
<organism evidence="4 5">
    <name type="scientific">Mycobacterium bourgelatii</name>
    <dbReference type="NCBI Taxonomy" id="1273442"/>
    <lineage>
        <taxon>Bacteria</taxon>
        <taxon>Bacillati</taxon>
        <taxon>Actinomycetota</taxon>
        <taxon>Actinomycetes</taxon>
        <taxon>Mycobacteriales</taxon>
        <taxon>Mycobacteriaceae</taxon>
        <taxon>Mycobacterium</taxon>
    </lineage>
</organism>
<evidence type="ECO:0000313" key="5">
    <source>
        <dbReference type="Proteomes" id="UP000465360"/>
    </source>
</evidence>
<dbReference type="InterPro" id="IPR001789">
    <property type="entry name" value="Sig_transdc_resp-reg_receiver"/>
</dbReference>
<evidence type="ECO:0000256" key="2">
    <source>
        <dbReference type="PROSITE-ProRule" id="PRU00169"/>
    </source>
</evidence>
<dbReference type="RefSeq" id="WP_163720098.1">
    <property type="nucleotide sequence ID" value="NZ_BLKZ01000002.1"/>
</dbReference>
<reference evidence="4 5" key="1">
    <citation type="journal article" date="2019" name="Emerg. Microbes Infect.">
        <title>Comprehensive subspecies identification of 175 nontuberculous mycobacteria species based on 7547 genomic profiles.</title>
        <authorList>
            <person name="Matsumoto Y."/>
            <person name="Kinjo T."/>
            <person name="Motooka D."/>
            <person name="Nabeya D."/>
            <person name="Jung N."/>
            <person name="Uechi K."/>
            <person name="Horii T."/>
            <person name="Iida T."/>
            <person name="Fujita J."/>
            <person name="Nakamura S."/>
        </authorList>
    </citation>
    <scope>NUCLEOTIDE SEQUENCE [LARGE SCALE GENOMIC DNA]</scope>
    <source>
        <strain evidence="4 5">JCM 30725</strain>
    </source>
</reference>
<dbReference type="PANTHER" id="PTHR44591">
    <property type="entry name" value="STRESS RESPONSE REGULATOR PROTEIN 1"/>
    <property type="match status" value="1"/>
</dbReference>